<evidence type="ECO:0000259" key="2">
    <source>
        <dbReference type="PROSITE" id="PS51737"/>
    </source>
</evidence>
<dbReference type="GO" id="GO:0003677">
    <property type="term" value="F:DNA binding"/>
    <property type="evidence" value="ECO:0007669"/>
    <property type="project" value="InterPro"/>
</dbReference>
<dbReference type="Pfam" id="PF14287">
    <property type="entry name" value="DUF4368"/>
    <property type="match status" value="1"/>
</dbReference>
<dbReference type="InterPro" id="IPR050639">
    <property type="entry name" value="SSR_resolvase"/>
</dbReference>
<dbReference type="EMBL" id="NCUG01000018">
    <property type="protein sequence ID" value="ORO45588.1"/>
    <property type="molecule type" value="Genomic_DNA"/>
</dbReference>
<dbReference type="Pfam" id="PF00239">
    <property type="entry name" value="Resolvase"/>
    <property type="match status" value="1"/>
</dbReference>
<evidence type="ECO:0000313" key="4">
    <source>
        <dbReference type="Proteomes" id="UP000193030"/>
    </source>
</evidence>
<proteinExistence type="predicted"/>
<dbReference type="InterPro" id="IPR025378">
    <property type="entry name" value="DUF4368"/>
</dbReference>
<dbReference type="Gene3D" id="3.40.50.1390">
    <property type="entry name" value="Resolvase, N-terminal catalytic domain"/>
    <property type="match status" value="1"/>
</dbReference>
<dbReference type="InterPro" id="IPR011109">
    <property type="entry name" value="DNA_bind_recombinase_dom"/>
</dbReference>
<dbReference type="PANTHER" id="PTHR30461">
    <property type="entry name" value="DNA-INVERTASE FROM LAMBDOID PROPHAGE"/>
    <property type="match status" value="1"/>
</dbReference>
<dbReference type="Pfam" id="PF07508">
    <property type="entry name" value="Recombinase"/>
    <property type="match status" value="1"/>
</dbReference>
<organism evidence="3 4">
    <name type="scientific">Streptococcus oralis subsp. tigurinus</name>
    <dbReference type="NCBI Taxonomy" id="1077464"/>
    <lineage>
        <taxon>Bacteria</taxon>
        <taxon>Bacillati</taxon>
        <taxon>Bacillota</taxon>
        <taxon>Bacilli</taxon>
        <taxon>Lactobacillales</taxon>
        <taxon>Streptococcaceae</taxon>
        <taxon>Streptococcus</taxon>
    </lineage>
</organism>
<dbReference type="Proteomes" id="UP000193030">
    <property type="component" value="Unassembled WGS sequence"/>
</dbReference>
<dbReference type="Gene3D" id="3.90.1750.20">
    <property type="entry name" value="Putative Large Serine Recombinase, Chain B, Domain 2"/>
    <property type="match status" value="1"/>
</dbReference>
<dbReference type="PANTHER" id="PTHR30461:SF23">
    <property type="entry name" value="DNA RECOMBINASE-RELATED"/>
    <property type="match status" value="1"/>
</dbReference>
<dbReference type="GO" id="GO:0000150">
    <property type="term" value="F:DNA strand exchange activity"/>
    <property type="evidence" value="ECO:0007669"/>
    <property type="project" value="InterPro"/>
</dbReference>
<evidence type="ECO:0000313" key="3">
    <source>
        <dbReference type="EMBL" id="ORO45588.1"/>
    </source>
</evidence>
<dbReference type="PROSITE" id="PS51737">
    <property type="entry name" value="RECOMBINASE_DNA_BIND"/>
    <property type="match status" value="1"/>
</dbReference>
<gene>
    <name evidence="3" type="ORF">B7725_06900</name>
</gene>
<sequence length="564" mass="65644">MKGDTMTNSTLIRQIPDWTEVKFEGLTDISVLYCRLSQDDGNLGDSNSIINQKMVLKNTAEAEHLPNPIYFIDDGISGVTLNRPAIQKALELVESGKVRNFVAKDLSRIARNYLFSGQLLEMTFPENNVRCIAVNDSYDSLKQSDNDANLLPLRNLFNEWFARDTSKKIRAVQKAKAQAGERLTTVAIYGYRKNPDNPKEWLIDPVGAEIVKRIFEEVKLGKSLKQIARGLEHDKVETPSYRRLSVGDKTNVISYSRYAWQVATIEKILQRPEYLGHTVNHRTSKISFKDKRKIYNPKENWLIFENTHEAIIDQVTFDIVQKMRQHKRILSKPRFEKGHENFFAGLVFCGTCGSKHYFCAHDKNGRNLDHYKCSKYAKTFDRCENPHYIRKVELEALVLRELNDLIEEIQIDETGFFNSLQKRFEIESSRKTAQQRKVVLEKEKRCEEIDQLIQKLYEDNVLGKVSDERFMKMTQNYEAEQNELDQVLSNLKSELSKNEADSQNIEQFIKRIRKFTHIDKLTTEILNVLIDKIVIHKPEGTKRNRIIKIDIHYNFIGNVNKENE</sequence>
<protein>
    <submittedName>
        <fullName evidence="3">Recombinase</fullName>
    </submittedName>
</protein>
<dbReference type="Pfam" id="PF13408">
    <property type="entry name" value="Zn_ribbon_recom"/>
    <property type="match status" value="1"/>
</dbReference>
<dbReference type="InterPro" id="IPR038109">
    <property type="entry name" value="DNA_bind_recomb_sf"/>
</dbReference>
<comment type="caution">
    <text evidence="3">The sequence shown here is derived from an EMBL/GenBank/DDBJ whole genome shotgun (WGS) entry which is preliminary data.</text>
</comment>
<dbReference type="InterPro" id="IPR006119">
    <property type="entry name" value="Resolv_N"/>
</dbReference>
<dbReference type="AlphaFoldDB" id="A0A1X1GFB6"/>
<feature type="coiled-coil region" evidence="1">
    <location>
        <begin position="470"/>
        <end position="497"/>
    </location>
</feature>
<accession>A0A1X1GFB6</accession>
<dbReference type="InterPro" id="IPR025827">
    <property type="entry name" value="Zn_ribbon_recom_dom"/>
</dbReference>
<dbReference type="SUPFAM" id="SSF53041">
    <property type="entry name" value="Resolvase-like"/>
    <property type="match status" value="1"/>
</dbReference>
<dbReference type="InterPro" id="IPR036162">
    <property type="entry name" value="Resolvase-like_N_sf"/>
</dbReference>
<dbReference type="SMART" id="SM00857">
    <property type="entry name" value="Resolvase"/>
    <property type="match status" value="1"/>
</dbReference>
<feature type="domain" description="Recombinase" evidence="2">
    <location>
        <begin position="188"/>
        <end position="330"/>
    </location>
</feature>
<name>A0A1X1GFB6_STROR</name>
<keyword evidence="1" id="KW-0175">Coiled coil</keyword>
<evidence type="ECO:0000256" key="1">
    <source>
        <dbReference type="SAM" id="Coils"/>
    </source>
</evidence>
<reference evidence="3 4" key="1">
    <citation type="journal article" date="2016" name="Eur. J. Clin. Microbiol. Infect. Dis.">
        <title>Whole genome sequencing as a tool for phylogenetic analysis of clinical strains of Mitis group streptococci.</title>
        <authorList>
            <person name="Rasmussen L.H."/>
            <person name="Dargis R."/>
            <person name="Hojholt K."/>
            <person name="Christensen J.J."/>
            <person name="Skovgaard O."/>
            <person name="Justesen U.S."/>
            <person name="Rosenvinge F.S."/>
            <person name="Moser C."/>
            <person name="Lukjancenko O."/>
            <person name="Rasmussen S."/>
            <person name="Nielsen X.C."/>
        </authorList>
    </citation>
    <scope>NUCLEOTIDE SEQUENCE [LARGE SCALE GENOMIC DNA]</scope>
    <source>
        <strain evidence="3 4">OD_314165_09</strain>
    </source>
</reference>